<protein>
    <submittedName>
        <fullName evidence="1">Uncharacterized protein</fullName>
    </submittedName>
</protein>
<evidence type="ECO:0000313" key="2">
    <source>
        <dbReference type="Proteomes" id="UP000324800"/>
    </source>
</evidence>
<reference evidence="1 2" key="1">
    <citation type="submission" date="2019-03" db="EMBL/GenBank/DDBJ databases">
        <title>Single cell metagenomics reveals metabolic interactions within the superorganism composed of flagellate Streblomastix strix and complex community of Bacteroidetes bacteria on its surface.</title>
        <authorList>
            <person name="Treitli S.C."/>
            <person name="Kolisko M."/>
            <person name="Husnik F."/>
            <person name="Keeling P."/>
            <person name="Hampl V."/>
        </authorList>
    </citation>
    <scope>NUCLEOTIDE SEQUENCE [LARGE SCALE GENOMIC DNA]</scope>
    <source>
        <strain evidence="1">ST1C</strain>
    </source>
</reference>
<dbReference type="EMBL" id="SNRW01002614">
    <property type="protein sequence ID" value="KAA6392232.1"/>
    <property type="molecule type" value="Genomic_DNA"/>
</dbReference>
<proteinExistence type="predicted"/>
<dbReference type="AlphaFoldDB" id="A0A5J4WCE6"/>
<gene>
    <name evidence="1" type="ORF">EZS28_012240</name>
</gene>
<evidence type="ECO:0000313" key="1">
    <source>
        <dbReference type="EMBL" id="KAA6392232.1"/>
    </source>
</evidence>
<organism evidence="1 2">
    <name type="scientific">Streblomastix strix</name>
    <dbReference type="NCBI Taxonomy" id="222440"/>
    <lineage>
        <taxon>Eukaryota</taxon>
        <taxon>Metamonada</taxon>
        <taxon>Preaxostyla</taxon>
        <taxon>Oxymonadida</taxon>
        <taxon>Streblomastigidae</taxon>
        <taxon>Streblomastix</taxon>
    </lineage>
</organism>
<sequence>MFPNDSNNWQENFVECQKKMSNSKAHYNIFEELSLILKNLDKAGIEDPQEYGLLVPQFSSSVFWPKARTCSTIIIYIAQLDRSMIASSQRSVNQPEARTY</sequence>
<dbReference type="Proteomes" id="UP000324800">
    <property type="component" value="Unassembled WGS sequence"/>
</dbReference>
<comment type="caution">
    <text evidence="1">The sequence shown here is derived from an EMBL/GenBank/DDBJ whole genome shotgun (WGS) entry which is preliminary data.</text>
</comment>
<accession>A0A5J4WCE6</accession>
<name>A0A5J4WCE6_9EUKA</name>